<dbReference type="OrthoDB" id="10271131at2759"/>
<dbReference type="Proteomes" id="UP000429607">
    <property type="component" value="Unassembled WGS sequence"/>
</dbReference>
<evidence type="ECO:0000313" key="4">
    <source>
        <dbReference type="EMBL" id="KAE9338542.1"/>
    </source>
</evidence>
<keyword evidence="6" id="KW-1185">Reference proteome</keyword>
<dbReference type="Proteomes" id="UP000435112">
    <property type="component" value="Unassembled WGS sequence"/>
</dbReference>
<sequence length="68" mass="7764">MWLLYIIVWCFRIESYARLSLNRINTALVWSNDGGALDGSTRNCGIVSLSGCNAAALWRRILYRHFNA</sequence>
<name>A0A6A4FG71_9STRA</name>
<dbReference type="EMBL" id="QXFU01000769">
    <property type="protein sequence ID" value="KAE9021236.1"/>
    <property type="molecule type" value="Genomic_DNA"/>
</dbReference>
<evidence type="ECO:0000256" key="1">
    <source>
        <dbReference type="SAM" id="SignalP"/>
    </source>
</evidence>
<evidence type="ECO:0000313" key="6">
    <source>
        <dbReference type="Proteomes" id="UP000434957"/>
    </source>
</evidence>
<dbReference type="Proteomes" id="UP000434957">
    <property type="component" value="Unassembled WGS sequence"/>
</dbReference>
<proteinExistence type="predicted"/>
<evidence type="ECO:0000313" key="7">
    <source>
        <dbReference type="Proteomes" id="UP000435112"/>
    </source>
</evidence>
<evidence type="ECO:0008006" key="8">
    <source>
        <dbReference type="Google" id="ProtNLM"/>
    </source>
</evidence>
<evidence type="ECO:0000313" key="2">
    <source>
        <dbReference type="EMBL" id="KAE9021236.1"/>
    </source>
</evidence>
<protein>
    <recommendedName>
        <fullName evidence="8">Secreted protein</fullName>
    </recommendedName>
</protein>
<evidence type="ECO:0000313" key="3">
    <source>
        <dbReference type="EMBL" id="KAE9027287.1"/>
    </source>
</evidence>
<evidence type="ECO:0000313" key="5">
    <source>
        <dbReference type="Proteomes" id="UP000429607"/>
    </source>
</evidence>
<keyword evidence="1" id="KW-0732">Signal</keyword>
<reference evidence="4 6" key="1">
    <citation type="submission" date="2018-08" db="EMBL/GenBank/DDBJ databases">
        <title>Genomic investigation of the strawberry pathogen Phytophthora fragariae indicates pathogenicity is determined by transcriptional variation in three key races.</title>
        <authorList>
            <person name="Adams T.M."/>
            <person name="Armitage A.D."/>
            <person name="Sobczyk M.K."/>
            <person name="Bates H.J."/>
            <person name="Dunwell J.M."/>
            <person name="Nellist C.F."/>
            <person name="Harrison R.J."/>
        </authorList>
    </citation>
    <scope>NUCLEOTIDE SEQUENCE [LARGE SCALE GENOMIC DNA]</scope>
    <source>
        <strain evidence="3 5">SCRP249</strain>
        <strain evidence="2 7">SCRP324</strain>
        <strain evidence="4 6">SCRP333</strain>
    </source>
</reference>
<dbReference type="EMBL" id="QXFT01000659">
    <property type="protein sequence ID" value="KAE9338542.1"/>
    <property type="molecule type" value="Genomic_DNA"/>
</dbReference>
<feature type="chain" id="PRO_5036167656" description="Secreted protein" evidence="1">
    <location>
        <begin position="18"/>
        <end position="68"/>
    </location>
</feature>
<comment type="caution">
    <text evidence="4">The sequence shown here is derived from an EMBL/GenBank/DDBJ whole genome shotgun (WGS) entry which is preliminary data.</text>
</comment>
<dbReference type="EMBL" id="QXFV01000762">
    <property type="protein sequence ID" value="KAE9027287.1"/>
    <property type="molecule type" value="Genomic_DNA"/>
</dbReference>
<accession>A0A6A4FG71</accession>
<gene>
    <name evidence="3" type="ORF">PR001_g12010</name>
    <name evidence="2" type="ORF">PR002_g12310</name>
    <name evidence="4" type="ORF">PR003_g11450</name>
</gene>
<organism evidence="4 6">
    <name type="scientific">Phytophthora rubi</name>
    <dbReference type="NCBI Taxonomy" id="129364"/>
    <lineage>
        <taxon>Eukaryota</taxon>
        <taxon>Sar</taxon>
        <taxon>Stramenopiles</taxon>
        <taxon>Oomycota</taxon>
        <taxon>Peronosporomycetes</taxon>
        <taxon>Peronosporales</taxon>
        <taxon>Peronosporaceae</taxon>
        <taxon>Phytophthora</taxon>
    </lineage>
</organism>
<dbReference type="AlphaFoldDB" id="A0A6A4FG71"/>
<feature type="signal peptide" evidence="1">
    <location>
        <begin position="1"/>
        <end position="17"/>
    </location>
</feature>